<protein>
    <recommendedName>
        <fullName evidence="5">DUF4148 domain-containing protein</fullName>
    </recommendedName>
</protein>
<evidence type="ECO:0000256" key="2">
    <source>
        <dbReference type="SAM" id="SignalP"/>
    </source>
</evidence>
<gene>
    <name evidence="3" type="ORF">SAMN05444159_7230</name>
</gene>
<dbReference type="Proteomes" id="UP000189935">
    <property type="component" value="Chromosome I"/>
</dbReference>
<dbReference type="AlphaFoldDB" id="A0A1M7EPQ4"/>
<evidence type="ECO:0000313" key="4">
    <source>
        <dbReference type="Proteomes" id="UP000189935"/>
    </source>
</evidence>
<sequence length="93" mass="9939">MRVFAAAAIFALLAGPAYAQDQHVPKYGEADKDKTPQQIQAEKDAQKAYERSLGNIPDKGTSDPWGNVRSDNAPKTAAKPAPVKRTKTGSTAN</sequence>
<feature type="chain" id="PRO_5013246463" description="DUF4148 domain-containing protein" evidence="2">
    <location>
        <begin position="20"/>
        <end position="93"/>
    </location>
</feature>
<proteinExistence type="predicted"/>
<keyword evidence="2" id="KW-0732">Signal</keyword>
<name>A0A1M7EPQ4_9BRAD</name>
<evidence type="ECO:0000313" key="3">
    <source>
        <dbReference type="EMBL" id="SHL93556.1"/>
    </source>
</evidence>
<dbReference type="EMBL" id="LT670844">
    <property type="protein sequence ID" value="SHL93556.1"/>
    <property type="molecule type" value="Genomic_DNA"/>
</dbReference>
<evidence type="ECO:0008006" key="5">
    <source>
        <dbReference type="Google" id="ProtNLM"/>
    </source>
</evidence>
<reference evidence="3 4" key="1">
    <citation type="submission" date="2016-11" db="EMBL/GenBank/DDBJ databases">
        <authorList>
            <person name="Jaros S."/>
            <person name="Januszkiewicz K."/>
            <person name="Wedrychowicz H."/>
        </authorList>
    </citation>
    <scope>NUCLEOTIDE SEQUENCE [LARGE SCALE GENOMIC DNA]</scope>
    <source>
        <strain evidence="3 4">GAS499</strain>
    </source>
</reference>
<dbReference type="RefSeq" id="WP_079544248.1">
    <property type="nucleotide sequence ID" value="NZ_LT670844.1"/>
</dbReference>
<evidence type="ECO:0000256" key="1">
    <source>
        <dbReference type="SAM" id="MobiDB-lite"/>
    </source>
</evidence>
<dbReference type="OrthoDB" id="8140159at2"/>
<organism evidence="3 4">
    <name type="scientific">Bradyrhizobium lablabi</name>
    <dbReference type="NCBI Taxonomy" id="722472"/>
    <lineage>
        <taxon>Bacteria</taxon>
        <taxon>Pseudomonadati</taxon>
        <taxon>Pseudomonadota</taxon>
        <taxon>Alphaproteobacteria</taxon>
        <taxon>Hyphomicrobiales</taxon>
        <taxon>Nitrobacteraceae</taxon>
        <taxon>Bradyrhizobium</taxon>
    </lineage>
</organism>
<feature type="signal peptide" evidence="2">
    <location>
        <begin position="1"/>
        <end position="19"/>
    </location>
</feature>
<feature type="region of interest" description="Disordered" evidence="1">
    <location>
        <begin position="24"/>
        <end position="93"/>
    </location>
</feature>
<feature type="compositionally biased region" description="Basic and acidic residues" evidence="1">
    <location>
        <begin position="24"/>
        <end position="50"/>
    </location>
</feature>
<accession>A0A1M7EPQ4</accession>